<accession>A0ABR1D8Z0</accession>
<feature type="coiled-coil region" evidence="1">
    <location>
        <begin position="171"/>
        <end position="198"/>
    </location>
</feature>
<gene>
    <name evidence="4" type="primary">Necator_chrIV.g13598</name>
    <name evidence="4" type="ORF">RB195_000307</name>
</gene>
<dbReference type="InterPro" id="IPR026146">
    <property type="entry name" value="Ribosomal_uS3m"/>
</dbReference>
<sequence>MTEDNYPPVLKKECREQTLERVVVFNDRAELKRSVQCELKPGLNEVHIENVTRHIIYDSVRVDGRGDGVIHDVQLREKPTVHEETDSPQVAEVRARVEEKTQEVNSLKDRENVLQKRIEALDNVVGQVGENVVKHPKETKEPFTLNDETLENLTKFYSFYDESSMAVRSEQRKVRKSLEKAERELSALQAELRRAESDNSLHQYSKSIVISLESEKGGLVNLEVSYQVHGASWQPSYDMRVETSGKQSLKITYYGNISQSTLEDWSNASLVLSTAQPCLGGHLPELGVLEAVFYRPPPPVEPRRMMAKNGLGGVSARTASLFGSTAAESVFLCDTEQEMAAPMAYGMAAVAPVEQHALSTEFTIAKPAAIPSDGAEHKVTIGIVDVTPQLVHECVPSKNTSAFLTASAVNSSQLPFLPGDASVYLNNSFVAKTCMKNVSPGERFSCSLGVDAALRVEYKPVKKYHEQVGIINKVSSTVHEQVIVVKNSRTDPVLLTIKEYVPRSTDDKIKVRLIAPVVSASDEANVNSSGDLTAAAELPKEGPKMKGSNLEWTVSIPGGKASELHVKWAVEHPKDETVQMLGHVSLPVRPSGSYALIRSVSTSAPLSKNQAGKYRSTVNRTRLLTYEMAQKPHHIGVRKSWLSWHSQNLEGFKQSQPLMVVQDEVIRRFIRGFFPQNVVISGEEIVIKRRGNIVTVAGFLQYSRRLDIRRIYWMFGFAEEFLSILLKQPVKLELAFVESEADIAYNYI</sequence>
<dbReference type="InterPro" id="IPR011935">
    <property type="entry name" value="CHP02231"/>
</dbReference>
<dbReference type="Proteomes" id="UP001303046">
    <property type="component" value="Unassembled WGS sequence"/>
</dbReference>
<feature type="domain" description="DUF4140" evidence="3">
    <location>
        <begin position="22"/>
        <end position="121"/>
    </location>
</feature>
<dbReference type="InterPro" id="IPR037291">
    <property type="entry name" value="DUF4139"/>
</dbReference>
<feature type="domain" description="DUF4139" evidence="2">
    <location>
        <begin position="222"/>
        <end position="574"/>
    </location>
</feature>
<proteinExistence type="predicted"/>
<organism evidence="4 5">
    <name type="scientific">Necator americanus</name>
    <name type="common">Human hookworm</name>
    <dbReference type="NCBI Taxonomy" id="51031"/>
    <lineage>
        <taxon>Eukaryota</taxon>
        <taxon>Metazoa</taxon>
        <taxon>Ecdysozoa</taxon>
        <taxon>Nematoda</taxon>
        <taxon>Chromadorea</taxon>
        <taxon>Rhabditida</taxon>
        <taxon>Rhabditina</taxon>
        <taxon>Rhabditomorpha</taxon>
        <taxon>Strongyloidea</taxon>
        <taxon>Ancylostomatidae</taxon>
        <taxon>Bunostominae</taxon>
        <taxon>Necator</taxon>
    </lineage>
</organism>
<keyword evidence="5" id="KW-1185">Reference proteome</keyword>
<evidence type="ECO:0000259" key="3">
    <source>
        <dbReference type="Pfam" id="PF13600"/>
    </source>
</evidence>
<reference evidence="4 5" key="1">
    <citation type="submission" date="2023-08" db="EMBL/GenBank/DDBJ databases">
        <title>A Necator americanus chromosomal reference genome.</title>
        <authorList>
            <person name="Ilik V."/>
            <person name="Petrzelkova K.J."/>
            <person name="Pardy F."/>
            <person name="Fuh T."/>
            <person name="Niatou-Singa F.S."/>
            <person name="Gouil Q."/>
            <person name="Baker L."/>
            <person name="Ritchie M.E."/>
            <person name="Jex A.R."/>
            <person name="Gazzola D."/>
            <person name="Li H."/>
            <person name="Toshio Fujiwara R."/>
            <person name="Zhan B."/>
            <person name="Aroian R.V."/>
            <person name="Pafco B."/>
            <person name="Schwarz E.M."/>
        </authorList>
    </citation>
    <scope>NUCLEOTIDE SEQUENCE [LARGE SCALE GENOMIC DNA]</scope>
    <source>
        <strain evidence="4 5">Aroian</strain>
        <tissue evidence="4">Whole animal</tissue>
    </source>
</reference>
<dbReference type="Pfam" id="PF13600">
    <property type="entry name" value="DUF4140"/>
    <property type="match status" value="1"/>
</dbReference>
<name>A0ABR1D8Z0_NECAM</name>
<comment type="caution">
    <text evidence="4">The sequence shown here is derived from an EMBL/GenBank/DDBJ whole genome shotgun (WGS) entry which is preliminary data.</text>
</comment>
<evidence type="ECO:0000313" key="5">
    <source>
        <dbReference type="Proteomes" id="UP001303046"/>
    </source>
</evidence>
<dbReference type="NCBIfam" id="TIGR02231">
    <property type="entry name" value="mucoidy inhibitor MuiA family protein"/>
    <property type="match status" value="1"/>
</dbReference>
<feature type="coiled-coil region" evidence="1">
    <location>
        <begin position="90"/>
        <end position="124"/>
    </location>
</feature>
<dbReference type="PANTHER" id="PTHR31005">
    <property type="entry name" value="DUF4139 DOMAIN-CONTAINING PROTEIN"/>
    <property type="match status" value="1"/>
</dbReference>
<evidence type="ECO:0000313" key="4">
    <source>
        <dbReference type="EMBL" id="KAK6746977.1"/>
    </source>
</evidence>
<keyword evidence="1" id="KW-0175">Coiled coil</keyword>
<protein>
    <recommendedName>
        <fullName evidence="6">DUF4139 domain-containing protein</fullName>
    </recommendedName>
</protein>
<evidence type="ECO:0008006" key="6">
    <source>
        <dbReference type="Google" id="ProtNLM"/>
    </source>
</evidence>
<dbReference type="PANTHER" id="PTHR31005:SF8">
    <property type="entry name" value="DUF4139 DOMAIN-CONTAINING PROTEIN"/>
    <property type="match status" value="1"/>
</dbReference>
<evidence type="ECO:0000259" key="2">
    <source>
        <dbReference type="Pfam" id="PF13598"/>
    </source>
</evidence>
<evidence type="ECO:0000256" key="1">
    <source>
        <dbReference type="SAM" id="Coils"/>
    </source>
</evidence>
<dbReference type="Pfam" id="PF13598">
    <property type="entry name" value="DUF4139"/>
    <property type="match status" value="1"/>
</dbReference>
<dbReference type="EMBL" id="JAVFWL010000004">
    <property type="protein sequence ID" value="KAK6746977.1"/>
    <property type="molecule type" value="Genomic_DNA"/>
</dbReference>
<dbReference type="InterPro" id="IPR025554">
    <property type="entry name" value="DUF4140"/>
</dbReference>
<dbReference type="Pfam" id="PF14955">
    <property type="entry name" value="MRP-S24"/>
    <property type="match status" value="1"/>
</dbReference>